<feature type="compositionally biased region" description="Basic and acidic residues" evidence="1">
    <location>
        <begin position="490"/>
        <end position="500"/>
    </location>
</feature>
<evidence type="ECO:0000256" key="1">
    <source>
        <dbReference type="SAM" id="MobiDB-lite"/>
    </source>
</evidence>
<dbReference type="PANTHER" id="PTHR41260:SF1">
    <property type="entry name" value="PROTEIN ECSC"/>
    <property type="match status" value="1"/>
</dbReference>
<dbReference type="AlphaFoldDB" id="A0AAE6WVZ6"/>
<feature type="region of interest" description="Disordered" evidence="1">
    <location>
        <begin position="426"/>
        <end position="500"/>
    </location>
</feature>
<gene>
    <name evidence="2" type="ORF">FSC10_11830</name>
</gene>
<dbReference type="Pfam" id="PF12787">
    <property type="entry name" value="EcsC"/>
    <property type="match status" value="1"/>
</dbReference>
<organism evidence="2 3">
    <name type="scientific">Acinetobacter schindleri</name>
    <dbReference type="NCBI Taxonomy" id="108981"/>
    <lineage>
        <taxon>Bacteria</taxon>
        <taxon>Pseudomonadati</taxon>
        <taxon>Pseudomonadota</taxon>
        <taxon>Gammaproteobacteria</taxon>
        <taxon>Moraxellales</taxon>
        <taxon>Moraxellaceae</taxon>
        <taxon>Acinetobacter</taxon>
    </lineage>
</organism>
<reference evidence="2 3" key="1">
    <citation type="submission" date="2019-09" db="EMBL/GenBank/DDBJ databases">
        <title>Non-baumannii Acinetobacter spp. carrying blaNDM-1 isolated in China.</title>
        <authorList>
            <person name="Cui C."/>
            <person name="Chen C."/>
            <person name="Sun J."/>
            <person name="Liu Y."/>
        </authorList>
    </citation>
    <scope>NUCLEOTIDE SEQUENCE [LARGE SCALE GENOMIC DNA]</scope>
    <source>
        <strain evidence="2 3">HZE23-1</strain>
    </source>
</reference>
<feature type="compositionally biased region" description="Acidic residues" evidence="1">
    <location>
        <begin position="449"/>
        <end position="458"/>
    </location>
</feature>
<evidence type="ECO:0000313" key="2">
    <source>
        <dbReference type="EMBL" id="QIC68000.1"/>
    </source>
</evidence>
<dbReference type="RefSeq" id="WP_163171976.1">
    <property type="nucleotide sequence ID" value="NZ_CP044463.1"/>
</dbReference>
<dbReference type="PANTHER" id="PTHR41260">
    <property type="entry name" value="PROTEIN ECSC"/>
    <property type="match status" value="1"/>
</dbReference>
<sequence length="500" mass="55014">MTNTNNKQSNGFISSAFGVAKKFSTTGLDLFNHVAPDSVSKVTQALNVDKVVNGAAQAKSPFESKKYDNPQEMLREHLPSVSRQLFGRHFNTVNNVTHFISPKFSEKVSDYFFDHLNQFTNDISSVDAVLDEAGVRDLEELTQDVDRSKRISQAFGEQNKWIAAVQGAFSGATGVIGTAVDIPASLVLALRTIYQVGRSYGFDLIKEEDQDIVQHIFRQIDLGLIAEKQTVLLGLRALGATLKTHDISQLQAMLGSSNDTELLRKFLHQEDGQSKWEWMNHIPKVSLIEQLSKLVPLAGAGVGAVYSRRFVEDVNQKAQDVFSNARQYLLQHRDSSASVLEAYEKSKALLQQAAPKLLENIKKNGHAGDELILDKEIPIEGNDHITQVKVLKKTDSQVTEEAKDEEVSEGLDSLADKLVEPVADKHVQQPALSEPALEDIEDTLAQAEAEGDVTDEAEVAAADTKNDQSEADTETAQQKQKKATKSSAKKSTEDVTKDAD</sequence>
<name>A0AAE6WVZ6_9GAMM</name>
<dbReference type="EMBL" id="CP044463">
    <property type="protein sequence ID" value="QIC68000.1"/>
    <property type="molecule type" value="Genomic_DNA"/>
</dbReference>
<dbReference type="Proteomes" id="UP000503505">
    <property type="component" value="Chromosome"/>
</dbReference>
<evidence type="ECO:0000313" key="3">
    <source>
        <dbReference type="Proteomes" id="UP000503505"/>
    </source>
</evidence>
<dbReference type="InterPro" id="IPR024787">
    <property type="entry name" value="EcsC"/>
</dbReference>
<feature type="compositionally biased region" description="Basic residues" evidence="1">
    <location>
        <begin position="479"/>
        <end position="488"/>
    </location>
</feature>
<protein>
    <submittedName>
        <fullName evidence="2">EcsC family protein</fullName>
    </submittedName>
</protein>
<accession>A0AAE6WVZ6</accession>
<proteinExistence type="predicted"/>